<comment type="caution">
    <text evidence="1">The sequence shown here is derived from an EMBL/GenBank/DDBJ whole genome shotgun (WGS) entry which is preliminary data.</text>
</comment>
<gene>
    <name evidence="1" type="ORF">GUJ93_ZPchr0003g17870</name>
</gene>
<name>A0A8J5RM45_ZIZPA</name>
<dbReference type="EMBL" id="JAAALK010000286">
    <property type="protein sequence ID" value="KAG8061550.1"/>
    <property type="molecule type" value="Genomic_DNA"/>
</dbReference>
<dbReference type="Proteomes" id="UP000729402">
    <property type="component" value="Unassembled WGS sequence"/>
</dbReference>
<protein>
    <submittedName>
        <fullName evidence="1">Uncharacterized protein</fullName>
    </submittedName>
</protein>
<evidence type="ECO:0000313" key="1">
    <source>
        <dbReference type="EMBL" id="KAG8061550.1"/>
    </source>
</evidence>
<reference evidence="1" key="1">
    <citation type="journal article" date="2021" name="bioRxiv">
        <title>Whole Genome Assembly and Annotation of Northern Wild Rice, Zizania palustris L., Supports a Whole Genome Duplication in the Zizania Genus.</title>
        <authorList>
            <person name="Haas M."/>
            <person name="Kono T."/>
            <person name="Macchietto M."/>
            <person name="Millas R."/>
            <person name="McGilp L."/>
            <person name="Shao M."/>
            <person name="Duquette J."/>
            <person name="Hirsch C.N."/>
            <person name="Kimball J."/>
        </authorList>
    </citation>
    <scope>NUCLEOTIDE SEQUENCE</scope>
    <source>
        <tissue evidence="1">Fresh leaf tissue</tissue>
    </source>
</reference>
<keyword evidence="2" id="KW-1185">Reference proteome</keyword>
<dbReference type="AlphaFoldDB" id="A0A8J5RM45"/>
<evidence type="ECO:0000313" key="2">
    <source>
        <dbReference type="Proteomes" id="UP000729402"/>
    </source>
</evidence>
<proteinExistence type="predicted"/>
<reference evidence="1" key="2">
    <citation type="submission" date="2021-02" db="EMBL/GenBank/DDBJ databases">
        <authorList>
            <person name="Kimball J.A."/>
            <person name="Haas M.W."/>
            <person name="Macchietto M."/>
            <person name="Kono T."/>
            <person name="Duquette J."/>
            <person name="Shao M."/>
        </authorList>
    </citation>
    <scope>NUCLEOTIDE SEQUENCE</scope>
    <source>
        <tissue evidence="1">Fresh leaf tissue</tissue>
    </source>
</reference>
<accession>A0A8J5RM45</accession>
<organism evidence="1 2">
    <name type="scientific">Zizania palustris</name>
    <name type="common">Northern wild rice</name>
    <dbReference type="NCBI Taxonomy" id="103762"/>
    <lineage>
        <taxon>Eukaryota</taxon>
        <taxon>Viridiplantae</taxon>
        <taxon>Streptophyta</taxon>
        <taxon>Embryophyta</taxon>
        <taxon>Tracheophyta</taxon>
        <taxon>Spermatophyta</taxon>
        <taxon>Magnoliopsida</taxon>
        <taxon>Liliopsida</taxon>
        <taxon>Poales</taxon>
        <taxon>Poaceae</taxon>
        <taxon>BOP clade</taxon>
        <taxon>Oryzoideae</taxon>
        <taxon>Oryzeae</taxon>
        <taxon>Zizaniinae</taxon>
        <taxon>Zizania</taxon>
    </lineage>
</organism>
<sequence>MLPCLLWRQARRPDVQLGLLARPWQGARLGPRRLVVPQVLQSGDDVFNHSFEGISATTPKNSSASIRDDEIGISIHVVDSTFLRYFIDKGVSSAAKVVRKVCLHMFTLDSLNKVANFLEKDNV</sequence>